<organism evidence="2 3">
    <name type="scientific">Piscirickettsia salmonis</name>
    <dbReference type="NCBI Taxonomy" id="1238"/>
    <lineage>
        <taxon>Bacteria</taxon>
        <taxon>Pseudomonadati</taxon>
        <taxon>Pseudomonadota</taxon>
        <taxon>Gammaproteobacteria</taxon>
        <taxon>Thiotrichales</taxon>
        <taxon>Piscirickettsiaceae</taxon>
        <taxon>Piscirickettsia</taxon>
    </lineage>
</organism>
<dbReference type="EMBL" id="CP038908">
    <property type="protein sequence ID" value="QGO04492.1"/>
    <property type="molecule type" value="Genomic_DNA"/>
</dbReference>
<dbReference type="InterPro" id="IPR039052">
    <property type="entry name" value="Antitox_PemI-like"/>
</dbReference>
<gene>
    <name evidence="2" type="primary">mazE</name>
    <name evidence="2" type="ORF">Psal009_00360</name>
</gene>
<dbReference type="SMART" id="SM00966">
    <property type="entry name" value="SpoVT_AbrB"/>
    <property type="match status" value="1"/>
</dbReference>
<feature type="domain" description="SpoVT-AbrB" evidence="1">
    <location>
        <begin position="6"/>
        <end position="51"/>
    </location>
</feature>
<dbReference type="InterPro" id="IPR007159">
    <property type="entry name" value="SpoVT-AbrB_dom"/>
</dbReference>
<dbReference type="GO" id="GO:0003677">
    <property type="term" value="F:DNA binding"/>
    <property type="evidence" value="ECO:0007669"/>
    <property type="project" value="InterPro"/>
</dbReference>
<dbReference type="SUPFAM" id="SSF89447">
    <property type="entry name" value="AbrB/MazE/MraZ-like"/>
    <property type="match status" value="1"/>
</dbReference>
<dbReference type="Gene3D" id="2.10.260.10">
    <property type="match status" value="1"/>
</dbReference>
<dbReference type="InterPro" id="IPR037914">
    <property type="entry name" value="SpoVT-AbrB_sf"/>
</dbReference>
<dbReference type="Pfam" id="PF04014">
    <property type="entry name" value="MazE_antitoxin"/>
    <property type="match status" value="1"/>
</dbReference>
<name>A0A9Q6LH75_PISSA</name>
<dbReference type="AlphaFoldDB" id="A0A9Q6LH75"/>
<evidence type="ECO:0000313" key="3">
    <source>
        <dbReference type="Proteomes" id="UP000422232"/>
    </source>
</evidence>
<proteinExistence type="predicted"/>
<keyword evidence="3" id="KW-1185">Reference proteome</keyword>
<evidence type="ECO:0000313" key="2">
    <source>
        <dbReference type="EMBL" id="QGO04492.1"/>
    </source>
</evidence>
<dbReference type="PANTHER" id="PTHR40516">
    <property type="entry name" value="ANTITOXIN CHPS-RELATED"/>
    <property type="match status" value="1"/>
</dbReference>
<protein>
    <submittedName>
        <fullName evidence="2">Antitoxin MazE</fullName>
    </submittedName>
</protein>
<reference evidence="2 3" key="1">
    <citation type="submission" date="2019-04" db="EMBL/GenBank/DDBJ databases">
        <title>Complete genome sequencing of Piscirickettsia salmonis strain Psal-009.</title>
        <authorList>
            <person name="Schober I."/>
            <person name="Bunk B."/>
            <person name="Sproer C."/>
            <person name="Carril G.P."/>
            <person name="Riedel T."/>
            <person name="Flores-Herrera P.A."/>
            <person name="Nourdin-Galindo G."/>
            <person name="Marshall S.H."/>
            <person name="Overmann J."/>
        </authorList>
    </citation>
    <scope>NUCLEOTIDE SEQUENCE [LARGE SCALE GENOMIC DNA]</scope>
    <source>
        <strain evidence="2 3">Psal-009</strain>
    </source>
</reference>
<sequence>MDAVVRKWGNSLGLLLPLSIARELHINDGSHVTIDKVGDEIHIKPLTHTQTLELLLSEITPENSHDLVDWGEELGGERFE</sequence>
<dbReference type="Proteomes" id="UP000422232">
    <property type="component" value="Chromosome"/>
</dbReference>
<evidence type="ECO:0000259" key="1">
    <source>
        <dbReference type="SMART" id="SM00966"/>
    </source>
</evidence>
<dbReference type="GO" id="GO:0097351">
    <property type="term" value="F:toxin sequestering activity"/>
    <property type="evidence" value="ECO:0007669"/>
    <property type="project" value="InterPro"/>
</dbReference>
<accession>A0A9Q6LH75</accession>
<dbReference type="RefSeq" id="WP_016212365.1">
    <property type="nucleotide sequence ID" value="NZ_CP013761.1"/>
</dbReference>
<dbReference type="PANTHER" id="PTHR40516:SF1">
    <property type="entry name" value="ANTITOXIN CHPS-RELATED"/>
    <property type="match status" value="1"/>
</dbReference>